<sequence length="88" mass="10395">MPMLNTRFFGPIDNIIKVFLTPVMLGKQRSQMNQSVCYNINQITEWKNLMDVRISNGIKKQKQDIWQILFQSLIKNIPPEAILEVWFV</sequence>
<evidence type="ECO:0000313" key="1">
    <source>
        <dbReference type="EMBL" id="PKY55004.1"/>
    </source>
</evidence>
<dbReference type="AlphaFoldDB" id="A0A2I1H825"/>
<comment type="caution">
    <text evidence="1">The sequence shown here is derived from an EMBL/GenBank/DDBJ whole genome shotgun (WGS) entry which is preliminary data.</text>
</comment>
<organism evidence="1 2">
    <name type="scientific">Rhizophagus irregularis</name>
    <dbReference type="NCBI Taxonomy" id="588596"/>
    <lineage>
        <taxon>Eukaryota</taxon>
        <taxon>Fungi</taxon>
        <taxon>Fungi incertae sedis</taxon>
        <taxon>Mucoromycota</taxon>
        <taxon>Glomeromycotina</taxon>
        <taxon>Glomeromycetes</taxon>
        <taxon>Glomerales</taxon>
        <taxon>Glomeraceae</taxon>
        <taxon>Rhizophagus</taxon>
    </lineage>
</organism>
<evidence type="ECO:0000313" key="2">
    <source>
        <dbReference type="Proteomes" id="UP000234323"/>
    </source>
</evidence>
<reference evidence="1 2" key="1">
    <citation type="submission" date="2015-10" db="EMBL/GenBank/DDBJ databases">
        <title>Genome analyses suggest a sexual origin of heterokaryosis in a supposedly ancient asexual fungus.</title>
        <authorList>
            <person name="Ropars J."/>
            <person name="Sedzielewska K."/>
            <person name="Noel J."/>
            <person name="Charron P."/>
            <person name="Farinelli L."/>
            <person name="Marton T."/>
            <person name="Kruger M."/>
            <person name="Pelin A."/>
            <person name="Brachmann A."/>
            <person name="Corradi N."/>
        </authorList>
    </citation>
    <scope>NUCLEOTIDE SEQUENCE [LARGE SCALE GENOMIC DNA]</scope>
    <source>
        <strain evidence="1 2">A4</strain>
    </source>
</reference>
<name>A0A2I1H825_9GLOM</name>
<dbReference type="EMBL" id="LLXI01001749">
    <property type="protein sequence ID" value="PKY55004.1"/>
    <property type="molecule type" value="Genomic_DNA"/>
</dbReference>
<accession>A0A2I1H825</accession>
<dbReference type="Proteomes" id="UP000234323">
    <property type="component" value="Unassembled WGS sequence"/>
</dbReference>
<protein>
    <submittedName>
        <fullName evidence="1">Uncharacterized protein</fullName>
    </submittedName>
</protein>
<dbReference type="VEuPathDB" id="FungiDB:FUN_004788"/>
<gene>
    <name evidence="1" type="ORF">RhiirA4_474173</name>
</gene>
<keyword evidence="2" id="KW-1185">Reference proteome</keyword>
<proteinExistence type="predicted"/>